<keyword evidence="1" id="KW-0732">Signal</keyword>
<evidence type="ECO:0000313" key="2">
    <source>
        <dbReference type="EMBL" id="XDQ70284.1"/>
    </source>
</evidence>
<protein>
    <submittedName>
        <fullName evidence="2">Uncharacterized protein</fullName>
    </submittedName>
</protein>
<reference evidence="2" key="1">
    <citation type="submission" date="2024-07" db="EMBL/GenBank/DDBJ databases">
        <authorList>
            <person name="Yu S.T."/>
        </authorList>
    </citation>
    <scope>NUCLEOTIDE SEQUENCE</scope>
    <source>
        <strain evidence="2">R44</strain>
    </source>
</reference>
<dbReference type="EMBL" id="CP163444">
    <property type="protein sequence ID" value="XDQ70284.1"/>
    <property type="molecule type" value="Genomic_DNA"/>
</dbReference>
<proteinExistence type="predicted"/>
<feature type="chain" id="PRO_5044197872" evidence="1">
    <location>
        <begin position="30"/>
        <end position="62"/>
    </location>
</feature>
<dbReference type="AlphaFoldDB" id="A0AB39ST33"/>
<gene>
    <name evidence="2" type="ORF">AB5J54_06995</name>
</gene>
<organism evidence="2">
    <name type="scientific">Streptomyces sp. R44</name>
    <dbReference type="NCBI Taxonomy" id="3238633"/>
    <lineage>
        <taxon>Bacteria</taxon>
        <taxon>Bacillati</taxon>
        <taxon>Actinomycetota</taxon>
        <taxon>Actinomycetes</taxon>
        <taxon>Kitasatosporales</taxon>
        <taxon>Streptomycetaceae</taxon>
        <taxon>Streptomyces</taxon>
    </lineage>
</organism>
<accession>A0AB39ST33</accession>
<evidence type="ECO:0000256" key="1">
    <source>
        <dbReference type="SAM" id="SignalP"/>
    </source>
</evidence>
<name>A0AB39ST33_9ACTN</name>
<sequence>MNLTSLPRTLLAALAVTGAFLGFAGPAQAAPATAGAVATIAPLDGPEPVELDEQGLPDLLED</sequence>
<feature type="signal peptide" evidence="1">
    <location>
        <begin position="1"/>
        <end position="29"/>
    </location>
</feature>
<dbReference type="RefSeq" id="WP_369143027.1">
    <property type="nucleotide sequence ID" value="NZ_CP163444.1"/>
</dbReference>